<feature type="region of interest" description="Disordered" evidence="1">
    <location>
        <begin position="1553"/>
        <end position="1579"/>
    </location>
</feature>
<dbReference type="SMART" id="SM00234">
    <property type="entry name" value="START"/>
    <property type="match status" value="1"/>
</dbReference>
<feature type="region of interest" description="Disordered" evidence="1">
    <location>
        <begin position="834"/>
        <end position="856"/>
    </location>
</feature>
<dbReference type="PANTHER" id="PTHR19308">
    <property type="entry name" value="PHOSPHATIDYLCHOLINE TRANSFER PROTEIN"/>
    <property type="match status" value="1"/>
</dbReference>
<proteinExistence type="predicted"/>
<dbReference type="PANTHER" id="PTHR19308:SF54">
    <property type="entry name" value="START DOMAIN-CONTAINING PROTEIN"/>
    <property type="match status" value="1"/>
</dbReference>
<feature type="region of interest" description="Disordered" evidence="1">
    <location>
        <begin position="708"/>
        <end position="732"/>
    </location>
</feature>
<feature type="region of interest" description="Disordered" evidence="1">
    <location>
        <begin position="1448"/>
        <end position="1472"/>
    </location>
</feature>
<dbReference type="OrthoDB" id="196858at2759"/>
<dbReference type="SUPFAM" id="SSF55961">
    <property type="entry name" value="Bet v1-like"/>
    <property type="match status" value="2"/>
</dbReference>
<dbReference type="CDD" id="cd00177">
    <property type="entry name" value="START"/>
    <property type="match status" value="1"/>
</dbReference>
<dbReference type="Gene3D" id="3.30.530.20">
    <property type="match status" value="3"/>
</dbReference>
<feature type="region of interest" description="Disordered" evidence="1">
    <location>
        <begin position="1211"/>
        <end position="1244"/>
    </location>
</feature>
<reference evidence="3 4" key="1">
    <citation type="submission" date="2016-06" db="EMBL/GenBank/DDBJ databases">
        <title>Evolution of pathogenesis and genome organization in the Tremellales.</title>
        <authorList>
            <person name="Cuomo C."/>
            <person name="Litvintseva A."/>
            <person name="Heitman J."/>
            <person name="Chen Y."/>
            <person name="Sun S."/>
            <person name="Springer D."/>
            <person name="Dromer F."/>
            <person name="Young S."/>
            <person name="Zeng Q."/>
            <person name="Chapman S."/>
            <person name="Gujja S."/>
            <person name="Saif S."/>
            <person name="Birren B."/>
        </authorList>
    </citation>
    <scope>NUCLEOTIDE SEQUENCE [LARGE SCALE GENOMIC DNA]</scope>
    <source>
        <strain evidence="3 4">CBS 6273</strain>
    </source>
</reference>
<dbReference type="GO" id="GO:0005737">
    <property type="term" value="C:cytoplasm"/>
    <property type="evidence" value="ECO:0007669"/>
    <property type="project" value="UniProtKB-ARBA"/>
</dbReference>
<evidence type="ECO:0000256" key="1">
    <source>
        <dbReference type="SAM" id="MobiDB-lite"/>
    </source>
</evidence>
<accession>A0A1E3K873</accession>
<name>A0A1E3K873_9TREE</name>
<evidence type="ECO:0000259" key="2">
    <source>
        <dbReference type="PROSITE" id="PS50848"/>
    </source>
</evidence>
<protein>
    <recommendedName>
        <fullName evidence="2">START domain-containing protein</fullName>
    </recommendedName>
</protein>
<dbReference type="InterPro" id="IPR051213">
    <property type="entry name" value="START_lipid_transfer"/>
</dbReference>
<comment type="caution">
    <text evidence="3">The sequence shown here is derived from an EMBL/GenBank/DDBJ whole genome shotgun (WGS) entry which is preliminary data.</text>
</comment>
<evidence type="ECO:0000313" key="3">
    <source>
        <dbReference type="EMBL" id="ODO09271.1"/>
    </source>
</evidence>
<sequence length="1698" mass="184487">MRLDNLDDGSNSPRRLHAAYHDALQTSYGYFKALHNSAGSASWKPVSLPESVASAGRPSSSAKGLGKAQAENVAVHRRTSKYGDVYRATVEVDCGSDISVDTFRGCLVTPETRAMWDRMVEEATTLDILDAHTRVTKTNYRLGWPSSPRDAVTISKTFVDSHTLIDISTSLPRSKHEPAYLRPAPPYVRAHVSLLAWCIQLPSSPAVPEGPAEGQIRVSCFWNWNPKGTWAVGGGVPQHLPFLVAGLINYVRDGSDKVPVLSAYGPDVSIGSVSYDTSRVTLNVHYAIVSTASQNEETESLRRQVEFGLSSTQSWDIQISVKTQLGKESSSTIWTSFVRQAANASPDASPPKRLVLRFAHSPLEPDEELVRVNVSIERTSSLTAGVRINGIPVAVERAESDSHFSERVEKKQRPLLEDTASLTGVSLRTMNTTAEKKGPRDDQEGAVMKGRSSLIRRNYIYFTSLLQEPEPKWKPVLDSRGVAIHQLDSIDKTLVVYRAEAVFVGVGIWDLFAVLATPGARSVWDKTHEDATLVEDVNELTDLWHLQSKAAWPVSARDSVMLRTTYKSPSSVHLFGFSIEDTSLFPSIPPSTDPTVIRTQIDLQGWSIESLSPNTTQVTLLEQSDPRGWSGKGSIPQVMMSTLAGVGEFAIKHGGPPVCTRLGGARTLLSRYDVEAETFKFEYQPAKARRSASSSIATSFFPTAPSSSPISLPMVRENSSDDGSLRSVSDDGSRGTIECEIRCDTDQWSNSFAIVIDPPQQNISALRRHKLSPNAGGLWLTIEHDPVLLHGGKVAITVRRGVAVQGSKTQVIVNGSKVKVDVEDLPEAKVQLLKKQKRGRPTRAPLDQPPGLRLRKKPSTDLAGVSTAFAPASPLLPSPTSTWGKMASKWYTLAAESTRSAIIPVPASSPLPQVGTTPVEASVNALKQLSRIHTDRDGESTAPDAWQPVSERDGLKIEKRIVSHVSETFPVFRAGRIIEGFTAEEVSASVGSLREDERFEKPTVLEEYGWGIKTSHVVAHTTFPFRGRSLLVASVVARMAEPAPPSPSIHGPQTPLSTIFHARTSNFDPLTTNLDAAKYNPTSLPSGNMILEGWILETIDPYSHEQYAIPSTRCMYLASVDYSCSMPLSVNNVLNQSLPRSLLAIESILKNEGPPSRGREPGMVVLAPEQKERLGSPEKVGWGLENVDEGRMGMQETNDGDEYSLSVVLQAGPPRSSASPREGSGTLSPPLKHTDSRSSVNSRSTVIDLGEEIRKGRKDLMVMEVEIGSKAVKNGCEIELNAVSLPVALHSTSSASEPGTDGTTTPTGLSATASIDGLPLTLPNQPLGLPFKVSVISLAPSVLQAASLDPSLPPRHLLRVTLPTSGFDAPIINDPLTGPGTPMPRPRWLLDLINDGAVVSLKLKVTKSRESKILDGEAPEGVSNKPVYSYQQEEVVVQDEKRAKHLGLRDGTRPNVPQLVAVPSAGDRDPNDKRIVRRLDKPLAVREEYTKEGVKVLRDKMEIRDKDSRRECDVEVVQENPHSPEPQSALAEQSRYSYNFWRYPRLPRFSASAPGTANGSPTKVFASPPPSTVGGSAAAGEDKAKAVVLSSNTSPNGPVATVTEIQPSGLQEQANDALRPVTTLPGLVIACILCFLLGSLLRSLLSEADFVIYQPATTLSEMLPGTQGVGEQWRELKRLAEWKIGWDRDLVIAIARRG</sequence>
<dbReference type="Pfam" id="PF01852">
    <property type="entry name" value="START"/>
    <property type="match status" value="2"/>
</dbReference>
<dbReference type="GO" id="GO:0008289">
    <property type="term" value="F:lipid binding"/>
    <property type="evidence" value="ECO:0007669"/>
    <property type="project" value="InterPro"/>
</dbReference>
<dbReference type="InterPro" id="IPR023393">
    <property type="entry name" value="START-like_dom_sf"/>
</dbReference>
<gene>
    <name evidence="3" type="ORF">I350_02871</name>
</gene>
<feature type="region of interest" description="Disordered" evidence="1">
    <location>
        <begin position="1291"/>
        <end position="1310"/>
    </location>
</feature>
<dbReference type="PROSITE" id="PS50848">
    <property type="entry name" value="START"/>
    <property type="match status" value="1"/>
</dbReference>
<organism evidence="3 4">
    <name type="scientific">Cryptococcus amylolentus CBS 6273</name>
    <dbReference type="NCBI Taxonomy" id="1296118"/>
    <lineage>
        <taxon>Eukaryota</taxon>
        <taxon>Fungi</taxon>
        <taxon>Dikarya</taxon>
        <taxon>Basidiomycota</taxon>
        <taxon>Agaricomycotina</taxon>
        <taxon>Tremellomycetes</taxon>
        <taxon>Tremellales</taxon>
        <taxon>Cryptococcaceae</taxon>
        <taxon>Cryptococcus</taxon>
    </lineage>
</organism>
<feature type="compositionally biased region" description="Low complexity" evidence="1">
    <location>
        <begin position="1298"/>
        <end position="1308"/>
    </location>
</feature>
<evidence type="ECO:0000313" key="4">
    <source>
        <dbReference type="Proteomes" id="UP000095149"/>
    </source>
</evidence>
<dbReference type="EMBL" id="MEKH01000004">
    <property type="protein sequence ID" value="ODO09271.1"/>
    <property type="molecule type" value="Genomic_DNA"/>
</dbReference>
<dbReference type="InterPro" id="IPR002913">
    <property type="entry name" value="START_lipid-bd_dom"/>
</dbReference>
<feature type="domain" description="START" evidence="2">
    <location>
        <begin position="462"/>
        <end position="642"/>
    </location>
</feature>
<dbReference type="Proteomes" id="UP000095149">
    <property type="component" value="Unassembled WGS sequence"/>
</dbReference>